<comment type="caution">
    <text evidence="2">The sequence shown here is derived from an EMBL/GenBank/DDBJ whole genome shotgun (WGS) entry which is preliminary data.</text>
</comment>
<evidence type="ECO:0000313" key="3">
    <source>
        <dbReference type="Proteomes" id="UP001353858"/>
    </source>
</evidence>
<proteinExistence type="predicted"/>
<accession>A0AAN7P0X4</accession>
<reference evidence="3" key="1">
    <citation type="submission" date="2023-01" db="EMBL/GenBank/DDBJ databases">
        <title>Key to firefly adult light organ development and bioluminescence: homeobox transcription factors regulate luciferase expression and transportation to peroxisome.</title>
        <authorList>
            <person name="Fu X."/>
        </authorList>
    </citation>
    <scope>NUCLEOTIDE SEQUENCE [LARGE SCALE GENOMIC DNA]</scope>
</reference>
<organism evidence="2 3">
    <name type="scientific">Aquatica leii</name>
    <dbReference type="NCBI Taxonomy" id="1421715"/>
    <lineage>
        <taxon>Eukaryota</taxon>
        <taxon>Metazoa</taxon>
        <taxon>Ecdysozoa</taxon>
        <taxon>Arthropoda</taxon>
        <taxon>Hexapoda</taxon>
        <taxon>Insecta</taxon>
        <taxon>Pterygota</taxon>
        <taxon>Neoptera</taxon>
        <taxon>Endopterygota</taxon>
        <taxon>Coleoptera</taxon>
        <taxon>Polyphaga</taxon>
        <taxon>Elateriformia</taxon>
        <taxon>Elateroidea</taxon>
        <taxon>Lampyridae</taxon>
        <taxon>Luciolinae</taxon>
        <taxon>Aquatica</taxon>
    </lineage>
</organism>
<gene>
    <name evidence="2" type="ORF">RN001_014019</name>
</gene>
<dbReference type="EMBL" id="JARPUR010000006">
    <property type="protein sequence ID" value="KAK4874659.1"/>
    <property type="molecule type" value="Genomic_DNA"/>
</dbReference>
<name>A0AAN7P0X4_9COLE</name>
<keyword evidence="1" id="KW-0732">Signal</keyword>
<protein>
    <submittedName>
        <fullName evidence="2">Uncharacterized protein</fullName>
    </submittedName>
</protein>
<feature type="signal peptide" evidence="1">
    <location>
        <begin position="1"/>
        <end position="16"/>
    </location>
</feature>
<sequence length="216" mass="24924">MYTLFFLGLLVHLVVANTNVQFKCDCELLEPLYRSFECRSMCIRGKCITKKDCSASEYVVGFRKDKCYFQGKYYNVSAVLSERFPDQSRLRMCSYTCRLSHVGSYFSPCNCINQFTPFTNACPFDPLYNPDYFNACFAPIYKPNDPPFLDCPNSWAKPQPINYTTTLCSKTYQCCCFGNQYIAKYDNFTLPGSKVVCSCMCPPLLQCIDYGKKYSW</sequence>
<keyword evidence="3" id="KW-1185">Reference proteome</keyword>
<evidence type="ECO:0000256" key="1">
    <source>
        <dbReference type="SAM" id="SignalP"/>
    </source>
</evidence>
<evidence type="ECO:0000313" key="2">
    <source>
        <dbReference type="EMBL" id="KAK4874659.1"/>
    </source>
</evidence>
<dbReference type="AlphaFoldDB" id="A0AAN7P0X4"/>
<feature type="chain" id="PRO_5042868838" evidence="1">
    <location>
        <begin position="17"/>
        <end position="216"/>
    </location>
</feature>
<dbReference type="Proteomes" id="UP001353858">
    <property type="component" value="Unassembled WGS sequence"/>
</dbReference>